<dbReference type="RefSeq" id="WP_135504798.1">
    <property type="nucleotide sequence ID" value="NZ_JACHHE010000010.1"/>
</dbReference>
<comment type="caution">
    <text evidence="1">The sequence shown here is derived from an EMBL/GenBank/DDBJ whole genome shotgun (WGS) entry which is preliminary data.</text>
</comment>
<dbReference type="InterPro" id="IPR032675">
    <property type="entry name" value="LRR_dom_sf"/>
</dbReference>
<accession>A0A7W8CW88</accession>
<evidence type="ECO:0000313" key="2">
    <source>
        <dbReference type="Proteomes" id="UP000525923"/>
    </source>
</evidence>
<dbReference type="Gene3D" id="3.80.10.10">
    <property type="entry name" value="Ribonuclease Inhibitor"/>
    <property type="match status" value="1"/>
</dbReference>
<dbReference type="Proteomes" id="UP000525923">
    <property type="component" value="Unassembled WGS sequence"/>
</dbReference>
<proteinExistence type="predicted"/>
<evidence type="ECO:0000313" key="1">
    <source>
        <dbReference type="EMBL" id="MBB5181549.1"/>
    </source>
</evidence>
<evidence type="ECO:0008006" key="3">
    <source>
        <dbReference type="Google" id="ProtNLM"/>
    </source>
</evidence>
<dbReference type="SUPFAM" id="SSF52058">
    <property type="entry name" value="L domain-like"/>
    <property type="match status" value="1"/>
</dbReference>
<keyword evidence="2" id="KW-1185">Reference proteome</keyword>
<sequence length="225" mass="26685">MDNWKNNTIWFEDIPAELQCYVNLKEEKMEIESLSEIEYLTLWHYKSKLHNFEEFPYMEKLLYLELNWSNQHDFFGAEKFSALKRLELHYCTKLASDHGISNLASTLEHLHINQSKKFEMSDELISLKNLRVLCLNSCADLPNLGFLKHFPQLIDFRFVDTKVVDGDLTPILEHPTIRSAGTMDKRHYNMSSEKLNRLLEQKDGGQEYRSVVKKGKWETFRYVEK</sequence>
<name>A0A7W8CW88_9BACL</name>
<dbReference type="AlphaFoldDB" id="A0A7W8CW88"/>
<reference evidence="1 2" key="1">
    <citation type="submission" date="2020-08" db="EMBL/GenBank/DDBJ databases">
        <title>Genomic Encyclopedia of Type Strains, Phase IV (KMG-IV): sequencing the most valuable type-strain genomes for metagenomic binning, comparative biology and taxonomic classification.</title>
        <authorList>
            <person name="Goeker M."/>
        </authorList>
    </citation>
    <scope>NUCLEOTIDE SEQUENCE [LARGE SCALE GENOMIC DNA]</scope>
    <source>
        <strain evidence="1 2">DSM 15895</strain>
    </source>
</reference>
<dbReference type="OrthoDB" id="9157385at2"/>
<gene>
    <name evidence="1" type="ORF">HNQ44_003014</name>
</gene>
<protein>
    <recommendedName>
        <fullName evidence="3">Leucine-rich repeat domain-containing protein</fullName>
    </recommendedName>
</protein>
<dbReference type="EMBL" id="JACHHE010000010">
    <property type="protein sequence ID" value="MBB5181549.1"/>
    <property type="molecule type" value="Genomic_DNA"/>
</dbReference>
<organism evidence="1 2">
    <name type="scientific">Planococcus koreensis</name>
    <dbReference type="NCBI Taxonomy" id="112331"/>
    <lineage>
        <taxon>Bacteria</taxon>
        <taxon>Bacillati</taxon>
        <taxon>Bacillota</taxon>
        <taxon>Bacilli</taxon>
        <taxon>Bacillales</taxon>
        <taxon>Caryophanaceae</taxon>
        <taxon>Planococcus</taxon>
    </lineage>
</organism>